<dbReference type="RefSeq" id="XP_038748984.1">
    <property type="nucleotide sequence ID" value="XM_038885785.1"/>
</dbReference>
<dbReference type="GeneID" id="62158859"/>
<dbReference type="EMBL" id="JAATWM020000007">
    <property type="protein sequence ID" value="KAF9879523.1"/>
    <property type="molecule type" value="Genomic_DNA"/>
</dbReference>
<dbReference type="PANTHER" id="PTHR46910">
    <property type="entry name" value="TRANSCRIPTION FACTOR PDR1"/>
    <property type="match status" value="1"/>
</dbReference>
<evidence type="ECO:0000313" key="5">
    <source>
        <dbReference type="Proteomes" id="UP000781932"/>
    </source>
</evidence>
<dbReference type="CDD" id="cd12148">
    <property type="entry name" value="fungal_TF_MHR"/>
    <property type="match status" value="1"/>
</dbReference>
<reference evidence="4" key="2">
    <citation type="submission" date="2020-11" db="EMBL/GenBank/DDBJ databases">
        <title>Whole genome sequencing of Colletotrichum sp.</title>
        <authorList>
            <person name="Li H."/>
        </authorList>
    </citation>
    <scope>NUCLEOTIDE SEQUENCE</scope>
    <source>
        <strain evidence="4">CkLH20</strain>
    </source>
</reference>
<protein>
    <submittedName>
        <fullName evidence="4">Fungal specific transcription factor</fullName>
    </submittedName>
</protein>
<accession>A0A9P6LN51</accession>
<dbReference type="PANTHER" id="PTHR46910:SF5">
    <property type="entry name" value="ZN(II)2CYS6 TRANSCRIPTION FACTOR (EUROFUNG)"/>
    <property type="match status" value="1"/>
</dbReference>
<name>A0A9P6LN51_9PEZI</name>
<dbReference type="Proteomes" id="UP000781932">
    <property type="component" value="Unassembled WGS sequence"/>
</dbReference>
<feature type="domain" description="Xylanolytic transcriptional activator regulatory" evidence="3">
    <location>
        <begin position="294"/>
        <end position="367"/>
    </location>
</feature>
<dbReference type="AlphaFoldDB" id="A0A9P6LN51"/>
<dbReference type="SMART" id="SM00906">
    <property type="entry name" value="Fungal_trans"/>
    <property type="match status" value="1"/>
</dbReference>
<feature type="region of interest" description="Disordered" evidence="2">
    <location>
        <begin position="40"/>
        <end position="80"/>
    </location>
</feature>
<dbReference type="GO" id="GO:0008270">
    <property type="term" value="F:zinc ion binding"/>
    <property type="evidence" value="ECO:0007669"/>
    <property type="project" value="InterPro"/>
</dbReference>
<dbReference type="GO" id="GO:0003677">
    <property type="term" value="F:DNA binding"/>
    <property type="evidence" value="ECO:0007669"/>
    <property type="project" value="InterPro"/>
</dbReference>
<proteinExistence type="predicted"/>
<dbReference type="InterPro" id="IPR050987">
    <property type="entry name" value="AtrR-like"/>
</dbReference>
<evidence type="ECO:0000256" key="2">
    <source>
        <dbReference type="SAM" id="MobiDB-lite"/>
    </source>
</evidence>
<reference evidence="4" key="1">
    <citation type="submission" date="2020-03" db="EMBL/GenBank/DDBJ databases">
        <authorList>
            <person name="He L."/>
        </authorList>
    </citation>
    <scope>NUCLEOTIDE SEQUENCE</scope>
    <source>
        <strain evidence="4">CkLH20</strain>
    </source>
</reference>
<feature type="compositionally biased region" description="Polar residues" evidence="2">
    <location>
        <begin position="48"/>
        <end position="71"/>
    </location>
</feature>
<evidence type="ECO:0000259" key="3">
    <source>
        <dbReference type="SMART" id="SM00906"/>
    </source>
</evidence>
<keyword evidence="1" id="KW-0539">Nucleus</keyword>
<keyword evidence="5" id="KW-1185">Reference proteome</keyword>
<dbReference type="OrthoDB" id="103819at2759"/>
<organism evidence="4 5">
    <name type="scientific">Colletotrichum karsti</name>
    <dbReference type="NCBI Taxonomy" id="1095194"/>
    <lineage>
        <taxon>Eukaryota</taxon>
        <taxon>Fungi</taxon>
        <taxon>Dikarya</taxon>
        <taxon>Ascomycota</taxon>
        <taxon>Pezizomycotina</taxon>
        <taxon>Sordariomycetes</taxon>
        <taxon>Hypocreomycetidae</taxon>
        <taxon>Glomerellales</taxon>
        <taxon>Glomerellaceae</taxon>
        <taxon>Colletotrichum</taxon>
        <taxon>Colletotrichum boninense species complex</taxon>
    </lineage>
</organism>
<evidence type="ECO:0000313" key="4">
    <source>
        <dbReference type="EMBL" id="KAF9879523.1"/>
    </source>
</evidence>
<comment type="caution">
    <text evidence="4">The sequence shown here is derived from an EMBL/GenBank/DDBJ whole genome shotgun (WGS) entry which is preliminary data.</text>
</comment>
<evidence type="ECO:0000256" key="1">
    <source>
        <dbReference type="ARBA" id="ARBA00023242"/>
    </source>
</evidence>
<gene>
    <name evidence="4" type="ORF">CkaCkLH20_03066</name>
</gene>
<dbReference type="GO" id="GO:0003700">
    <property type="term" value="F:DNA-binding transcription factor activity"/>
    <property type="evidence" value="ECO:0007669"/>
    <property type="project" value="InterPro"/>
</dbReference>
<sequence length="698" mass="77365">MQVNPPFAIWDLHVIPTGSQARERKIDFIAKKLEEFGQALGSLDGRPPSQTSSTLPYRSSSATPASLNVTPDNLAAPSPSAREASKILTPKLEFEGESSLSAQAAFADKLIRDAVNNKPSVDITGEMASVLDTLSRTIGNQKREQEPEYLYPHARTLEPGTSLHDLPMPPVELAFACLRMAKEHPRVRFFWNHEANSVSAFTDYFLRVYSPGEVTFADLIIVNAGLYWLFLECKNVIPEPDKKSQYEAQATICRANLETVLSSLPFHLPSTMDTTCAMMLAAMYCLDVCKPSAAWNFIATASHMSQTLGMHSVVAMANDDPEKRRGKMKLFWILYMQEKGLSLRLGRSSTIRDSDITIPPLAMDPRSDVAIFGQLQKWTELARLQGMVYDQIYSPAALIQSQAVRVARARRLAAELESHTTKRSAEDLRYSQVMKEAVGDVFYEAFVCTTQVTHLSLFCLIYRAIPAEPGEGTVFGKECIASARQALEQHQNCMRVIARLDEDFLETYVNWALLQSPFVPFTVLFCHIIETCNEADLKRLGGLIKSLQSILTDSFSTGIKKEVRLFKVLYDVACSYIKLKTNETAQPRDLGADVWRGAASSLMMPPALPSQSTVLPGHATDATSSEGVTQTPFSQFGDSETVVGTAFNEHLSGPGWMSGGSFAMPGDFGMEVDQQGTQLGNWLYMNNQMIRALEDSYF</sequence>
<dbReference type="Pfam" id="PF04082">
    <property type="entry name" value="Fungal_trans"/>
    <property type="match status" value="1"/>
</dbReference>
<dbReference type="GO" id="GO:0006351">
    <property type="term" value="P:DNA-templated transcription"/>
    <property type="evidence" value="ECO:0007669"/>
    <property type="project" value="InterPro"/>
</dbReference>
<dbReference type="InterPro" id="IPR007219">
    <property type="entry name" value="XnlR_reg_dom"/>
</dbReference>